<accession>A0A8J2UHK3</accession>
<name>A0A8J2UHK3_9BACT</name>
<evidence type="ECO:0000313" key="4">
    <source>
        <dbReference type="Proteomes" id="UP000607559"/>
    </source>
</evidence>
<reference evidence="3" key="2">
    <citation type="submission" date="2020-09" db="EMBL/GenBank/DDBJ databases">
        <authorList>
            <person name="Sun Q."/>
            <person name="Zhou Y."/>
        </authorList>
    </citation>
    <scope>NUCLEOTIDE SEQUENCE</scope>
    <source>
        <strain evidence="3">CGMCC 1.15448</strain>
    </source>
</reference>
<reference evidence="3" key="1">
    <citation type="journal article" date="2014" name="Int. J. Syst. Evol. Microbiol.">
        <title>Complete genome sequence of Corynebacterium casei LMG S-19264T (=DSM 44701T), isolated from a smear-ripened cheese.</title>
        <authorList>
            <consortium name="US DOE Joint Genome Institute (JGI-PGF)"/>
            <person name="Walter F."/>
            <person name="Albersmeier A."/>
            <person name="Kalinowski J."/>
            <person name="Ruckert C."/>
        </authorList>
    </citation>
    <scope>NUCLEOTIDE SEQUENCE</scope>
    <source>
        <strain evidence="3">CGMCC 1.15448</strain>
    </source>
</reference>
<dbReference type="RefSeq" id="WP_188936670.1">
    <property type="nucleotide sequence ID" value="NZ_BMJC01000005.1"/>
</dbReference>
<proteinExistence type="predicted"/>
<comment type="caution">
    <text evidence="3">The sequence shown here is derived from an EMBL/GenBank/DDBJ whole genome shotgun (WGS) entry which is preliminary data.</text>
</comment>
<dbReference type="Pfam" id="PF12849">
    <property type="entry name" value="PBP_like_2"/>
    <property type="match status" value="1"/>
</dbReference>
<keyword evidence="4" id="KW-1185">Reference proteome</keyword>
<protein>
    <recommendedName>
        <fullName evidence="2">PBP domain-containing protein</fullName>
    </recommendedName>
</protein>
<dbReference type="EMBL" id="BMJC01000005">
    <property type="protein sequence ID" value="GGB19092.1"/>
    <property type="molecule type" value="Genomic_DNA"/>
</dbReference>
<dbReference type="Gene3D" id="3.40.190.10">
    <property type="entry name" value="Periplasmic binding protein-like II"/>
    <property type="match status" value="2"/>
</dbReference>
<dbReference type="InterPro" id="IPR024370">
    <property type="entry name" value="PBP_domain"/>
</dbReference>
<feature type="domain" description="PBP" evidence="2">
    <location>
        <begin position="28"/>
        <end position="273"/>
    </location>
</feature>
<dbReference type="InterPro" id="IPR050811">
    <property type="entry name" value="Phosphate_ABC_transporter"/>
</dbReference>
<organism evidence="3 4">
    <name type="scientific">Puia dinghuensis</name>
    <dbReference type="NCBI Taxonomy" id="1792502"/>
    <lineage>
        <taxon>Bacteria</taxon>
        <taxon>Pseudomonadati</taxon>
        <taxon>Bacteroidota</taxon>
        <taxon>Chitinophagia</taxon>
        <taxon>Chitinophagales</taxon>
        <taxon>Chitinophagaceae</taxon>
        <taxon>Puia</taxon>
    </lineage>
</organism>
<dbReference type="AlphaFoldDB" id="A0A8J2UHK3"/>
<evidence type="ECO:0000313" key="3">
    <source>
        <dbReference type="EMBL" id="GGB19092.1"/>
    </source>
</evidence>
<dbReference type="PANTHER" id="PTHR30570:SF1">
    <property type="entry name" value="PHOSPHATE-BINDING PROTEIN PSTS"/>
    <property type="match status" value="1"/>
</dbReference>
<evidence type="ECO:0000256" key="1">
    <source>
        <dbReference type="ARBA" id="ARBA00022729"/>
    </source>
</evidence>
<dbReference type="Proteomes" id="UP000607559">
    <property type="component" value="Unassembled WGS sequence"/>
</dbReference>
<sequence length="303" mass="33306">MIGKGILTGIIVCTLLSGCGGKGPQKLQETPTSGTIHISVDESFKPVIDSQIKVFESSFPNAHIIADYRPEAQCLRDLSTDSTRMVLVTRGLTRQEGNFYEDSFHMRPAFGVLAYDAIAVIVNKSSKDSIFELQDLRNMLSGADTKHLPVMDGVSATSTVRYAIDSILGGKPLGKNVTAARSSEDVINYVADNPRAVGFIGASWIADRNDPGDTSFNKNVIVGAIRCKNCLGETYVRPVQANIALGRYPLVQSLYYILKENFSGVGNNFVNFLQYERGQLIFSKAYLWPARMNFQVQDVQMSK</sequence>
<keyword evidence="1" id="KW-0732">Signal</keyword>
<dbReference type="PROSITE" id="PS51257">
    <property type="entry name" value="PROKAR_LIPOPROTEIN"/>
    <property type="match status" value="1"/>
</dbReference>
<dbReference type="PANTHER" id="PTHR30570">
    <property type="entry name" value="PERIPLASMIC PHOSPHATE BINDING COMPONENT OF PHOSPHATE ABC TRANSPORTER"/>
    <property type="match status" value="1"/>
</dbReference>
<evidence type="ECO:0000259" key="2">
    <source>
        <dbReference type="Pfam" id="PF12849"/>
    </source>
</evidence>
<dbReference type="SUPFAM" id="SSF53850">
    <property type="entry name" value="Periplasmic binding protein-like II"/>
    <property type="match status" value="1"/>
</dbReference>
<gene>
    <name evidence="3" type="ORF">GCM10011511_48570</name>
</gene>